<accession>A0ABS2BGF8</accession>
<proteinExistence type="predicted"/>
<comment type="caution">
    <text evidence="1">The sequence shown here is derived from an EMBL/GenBank/DDBJ whole genome shotgun (WGS) entry which is preliminary data.</text>
</comment>
<evidence type="ECO:0000313" key="1">
    <source>
        <dbReference type="EMBL" id="MBM3114693.1"/>
    </source>
</evidence>
<dbReference type="Proteomes" id="UP000809431">
    <property type="component" value="Unassembled WGS sequence"/>
</dbReference>
<evidence type="ECO:0000313" key="2">
    <source>
        <dbReference type="Proteomes" id="UP000809431"/>
    </source>
</evidence>
<name>A0ABS2BGF8_9NEIS</name>
<dbReference type="RefSeq" id="WP_203536369.1">
    <property type="nucleotide sequence ID" value="NZ_JAESND010000001.1"/>
</dbReference>
<reference evidence="1 2" key="1">
    <citation type="submission" date="2021-01" db="EMBL/GenBank/DDBJ databases">
        <title>Draft Genome Sequence and Polyhydroxyalkanoate Biosynthetic Potential of Jeongeupia naejangsanensis Type Strain DSM 24253.</title>
        <authorList>
            <person name="Turrini P."/>
            <person name="Artuso I."/>
            <person name="Lugli G.A."/>
            <person name="Frangipani E."/>
            <person name="Ventura M."/>
            <person name="Visca P."/>
        </authorList>
    </citation>
    <scope>NUCLEOTIDE SEQUENCE [LARGE SCALE GENOMIC DNA]</scope>
    <source>
        <strain evidence="1 2">DSM 24253</strain>
    </source>
</reference>
<dbReference type="EMBL" id="JAESND010000001">
    <property type="protein sequence ID" value="MBM3114693.1"/>
    <property type="molecule type" value="Genomic_DNA"/>
</dbReference>
<organism evidence="1 2">
    <name type="scientific">Jeongeupia naejangsanensis</name>
    <dbReference type="NCBI Taxonomy" id="613195"/>
    <lineage>
        <taxon>Bacteria</taxon>
        <taxon>Pseudomonadati</taxon>
        <taxon>Pseudomonadota</taxon>
        <taxon>Betaproteobacteria</taxon>
        <taxon>Neisseriales</taxon>
        <taxon>Chitinibacteraceae</taxon>
        <taxon>Jeongeupia</taxon>
    </lineage>
</organism>
<sequence>MTGLDMQIQSTDLVGPSSRSPLTIAPLAVPPAATRPVVVRDAAMPAGPAGTASLGASLGLNRAVTDAQRALGFLDESAGRLQELKTVISARLSGKPGDRALLDAKLERFDALWRSRAAATGGSLDARLQLVGEGNAQARFRVAGLESLARLSEGGNETLTFYPGGLGKPSVSVMLEAGLTQAQTLGRLNQALLPAGVAVQADEQGRLTFASAERNLPALQGQLMVKGGGIRFPSGQPNRVGIEVIDDGITPSGWSAGGMSALRQTLQQVVDAQGRVMQARAAAQRALGDAATGIETARQADDPAWAAGFSGRFGRTVPGDYASFAQLVPALVGISRYRVLSLMSLR</sequence>
<keyword evidence="2" id="KW-1185">Reference proteome</keyword>
<protein>
    <recommendedName>
        <fullName evidence="3">Flagellar hook-associated protein 2 C-terminal domain-containing protein</fullName>
    </recommendedName>
</protein>
<evidence type="ECO:0008006" key="3">
    <source>
        <dbReference type="Google" id="ProtNLM"/>
    </source>
</evidence>
<gene>
    <name evidence="1" type="ORF">JMJ54_02520</name>
</gene>